<dbReference type="InterPro" id="IPR046457">
    <property type="entry name" value="PMI_typeI_cat"/>
</dbReference>
<comment type="similarity">
    <text evidence="2">Belongs to the mannose-6-phosphate isomerase type 1 family.</text>
</comment>
<feature type="binding site" evidence="8">
    <location>
        <position position="264"/>
    </location>
    <ligand>
        <name>Zn(2+)</name>
        <dbReference type="ChEBI" id="CHEBI:29105"/>
    </ligand>
</feature>
<proteinExistence type="inferred from homology"/>
<dbReference type="InterPro" id="IPR001250">
    <property type="entry name" value="Man6P_Isoase-1"/>
</dbReference>
<evidence type="ECO:0000256" key="2">
    <source>
        <dbReference type="ARBA" id="ARBA00010772"/>
    </source>
</evidence>
<dbReference type="Proteomes" id="UP001206128">
    <property type="component" value="Unassembled WGS sequence"/>
</dbReference>
<dbReference type="EMBL" id="JAMTCK010000012">
    <property type="protein sequence ID" value="MCP2167951.1"/>
    <property type="molecule type" value="Genomic_DNA"/>
</dbReference>
<dbReference type="EC" id="5.3.1.8" evidence="3"/>
<feature type="binding site" evidence="8">
    <location>
        <position position="135"/>
    </location>
    <ligand>
        <name>Zn(2+)</name>
        <dbReference type="ChEBI" id="CHEBI:29105"/>
    </ligand>
</feature>
<feature type="active site" evidence="7">
    <location>
        <position position="283"/>
    </location>
</feature>
<name>A0AAE3GGR7_9PSEU</name>
<keyword evidence="6 10" id="KW-0413">Isomerase</keyword>
<dbReference type="RefSeq" id="WP_253775336.1">
    <property type="nucleotide sequence ID" value="NZ_JAMTCK010000012.1"/>
</dbReference>
<dbReference type="PIRSF" id="PIRSF001480">
    <property type="entry name" value="Mannose-6-phosphate_isomerase"/>
    <property type="match status" value="1"/>
</dbReference>
<keyword evidence="5 8" id="KW-0862">Zinc</keyword>
<dbReference type="PANTHER" id="PTHR10309:SF0">
    <property type="entry name" value="MANNOSE-6-PHOSPHATE ISOMERASE"/>
    <property type="match status" value="1"/>
</dbReference>
<evidence type="ECO:0000256" key="1">
    <source>
        <dbReference type="ARBA" id="ARBA00000757"/>
    </source>
</evidence>
<sequence length="412" mass="44041">MELLENAVRPYAWGSRTAIAALLGRPVPAPHPEAELWLGAHPADPSRLVRPDGTELSLLDLVEADPAGQLGVACAQRWAGRLPFLLKVLAADEPLSLQAHPSAEQARQGFAAEEAAGIPLDAKNRNYRDPNHKPELVCALTEFHALAGFRDPHRTIELLRCLDAPELAGYAELLVAQPDSAGLRALFTTWITLPQLTLDALLPSLLDACVLHVKEHGPFEVECKTVLELGEAYPGDAGVLAALLLNRFVLQPGEAIYLPAGNLHAYLSGTAVEIMANSDNVLRGGLTPKHVDVPELLRVLDFSAGDVPVLRGERHREHVTTYHTPAEEFLLSTVAWPAGDSAPVELAEGRPQIVLCTDGAVHVSLAGQAQTRLGRGGSLWLPASDPVATLRPEDGESAQVFVATPGGTPFNT</sequence>
<evidence type="ECO:0000259" key="9">
    <source>
        <dbReference type="Pfam" id="PF20511"/>
    </source>
</evidence>
<keyword evidence="4 8" id="KW-0479">Metal-binding</keyword>
<dbReference type="GO" id="GO:0005829">
    <property type="term" value="C:cytosol"/>
    <property type="evidence" value="ECO:0007669"/>
    <property type="project" value="TreeGrafter"/>
</dbReference>
<evidence type="ECO:0000313" key="11">
    <source>
        <dbReference type="Proteomes" id="UP001206128"/>
    </source>
</evidence>
<feature type="binding site" evidence="8">
    <location>
        <position position="98"/>
    </location>
    <ligand>
        <name>Zn(2+)</name>
        <dbReference type="ChEBI" id="CHEBI:29105"/>
    </ligand>
</feature>
<dbReference type="GO" id="GO:0009298">
    <property type="term" value="P:GDP-mannose biosynthetic process"/>
    <property type="evidence" value="ECO:0007669"/>
    <property type="project" value="InterPro"/>
</dbReference>
<organism evidence="10 11">
    <name type="scientific">Goodfellowiella coeruleoviolacea</name>
    <dbReference type="NCBI Taxonomy" id="334858"/>
    <lineage>
        <taxon>Bacteria</taxon>
        <taxon>Bacillati</taxon>
        <taxon>Actinomycetota</taxon>
        <taxon>Actinomycetes</taxon>
        <taxon>Pseudonocardiales</taxon>
        <taxon>Pseudonocardiaceae</taxon>
        <taxon>Goodfellowiella</taxon>
    </lineage>
</organism>
<keyword evidence="11" id="KW-1185">Reference proteome</keyword>
<comment type="catalytic activity">
    <reaction evidence="1">
        <text>D-mannose 6-phosphate = D-fructose 6-phosphate</text>
        <dbReference type="Rhea" id="RHEA:12356"/>
        <dbReference type="ChEBI" id="CHEBI:58735"/>
        <dbReference type="ChEBI" id="CHEBI:61527"/>
        <dbReference type="EC" id="5.3.1.8"/>
    </reaction>
</comment>
<dbReference type="GO" id="GO:0004476">
    <property type="term" value="F:mannose-6-phosphate isomerase activity"/>
    <property type="evidence" value="ECO:0007669"/>
    <property type="project" value="UniProtKB-EC"/>
</dbReference>
<dbReference type="AlphaFoldDB" id="A0AAE3GGR7"/>
<evidence type="ECO:0000313" key="10">
    <source>
        <dbReference type="EMBL" id="MCP2167951.1"/>
    </source>
</evidence>
<evidence type="ECO:0000256" key="5">
    <source>
        <dbReference type="ARBA" id="ARBA00022833"/>
    </source>
</evidence>
<dbReference type="GO" id="GO:0008270">
    <property type="term" value="F:zinc ion binding"/>
    <property type="evidence" value="ECO:0007669"/>
    <property type="project" value="InterPro"/>
</dbReference>
<protein>
    <recommendedName>
        <fullName evidence="3">mannose-6-phosphate isomerase</fullName>
        <ecNumber evidence="3">5.3.1.8</ecNumber>
    </recommendedName>
</protein>
<dbReference type="Gene3D" id="2.60.120.10">
    <property type="entry name" value="Jelly Rolls"/>
    <property type="match status" value="2"/>
</dbReference>
<dbReference type="GO" id="GO:0005975">
    <property type="term" value="P:carbohydrate metabolic process"/>
    <property type="evidence" value="ECO:0007669"/>
    <property type="project" value="InterPro"/>
</dbReference>
<evidence type="ECO:0000256" key="8">
    <source>
        <dbReference type="PIRSR" id="PIRSR001480-2"/>
    </source>
</evidence>
<reference evidence="10" key="1">
    <citation type="submission" date="2022-06" db="EMBL/GenBank/DDBJ databases">
        <title>Genomic Encyclopedia of Archaeal and Bacterial Type Strains, Phase II (KMG-II): from individual species to whole genera.</title>
        <authorList>
            <person name="Goeker M."/>
        </authorList>
    </citation>
    <scope>NUCLEOTIDE SEQUENCE</scope>
    <source>
        <strain evidence="10">DSM 43935</strain>
    </source>
</reference>
<dbReference type="PROSITE" id="PS00965">
    <property type="entry name" value="PMI_I_1"/>
    <property type="match status" value="1"/>
</dbReference>
<dbReference type="InterPro" id="IPR016305">
    <property type="entry name" value="Mannose-6-P_Isomerase"/>
</dbReference>
<gene>
    <name evidence="10" type="ORF">LX83_004825</name>
</gene>
<evidence type="ECO:0000256" key="7">
    <source>
        <dbReference type="PIRSR" id="PIRSR001480-1"/>
    </source>
</evidence>
<dbReference type="SUPFAM" id="SSF51182">
    <property type="entry name" value="RmlC-like cupins"/>
    <property type="match status" value="1"/>
</dbReference>
<dbReference type="CDD" id="cd07011">
    <property type="entry name" value="cupin_PMI_type_I_N"/>
    <property type="match status" value="1"/>
</dbReference>
<dbReference type="Pfam" id="PF20511">
    <property type="entry name" value="PMI_typeI_cat"/>
    <property type="match status" value="1"/>
</dbReference>
<evidence type="ECO:0000256" key="3">
    <source>
        <dbReference type="ARBA" id="ARBA00011956"/>
    </source>
</evidence>
<comment type="caution">
    <text evidence="10">The sequence shown here is derived from an EMBL/GenBank/DDBJ whole genome shotgun (WGS) entry which is preliminary data.</text>
</comment>
<evidence type="ECO:0000256" key="4">
    <source>
        <dbReference type="ARBA" id="ARBA00022723"/>
    </source>
</evidence>
<dbReference type="InterPro" id="IPR018050">
    <property type="entry name" value="Pmannose_isomerase-type1_CS"/>
</dbReference>
<evidence type="ECO:0000256" key="6">
    <source>
        <dbReference type="ARBA" id="ARBA00023235"/>
    </source>
</evidence>
<dbReference type="InterPro" id="IPR011051">
    <property type="entry name" value="RmlC_Cupin_sf"/>
</dbReference>
<dbReference type="PANTHER" id="PTHR10309">
    <property type="entry name" value="MANNOSE-6-PHOSPHATE ISOMERASE"/>
    <property type="match status" value="1"/>
</dbReference>
<dbReference type="NCBIfam" id="TIGR00218">
    <property type="entry name" value="manA"/>
    <property type="match status" value="1"/>
</dbReference>
<dbReference type="PRINTS" id="PR00714">
    <property type="entry name" value="MAN6PISMRASE"/>
</dbReference>
<dbReference type="InterPro" id="IPR014710">
    <property type="entry name" value="RmlC-like_jellyroll"/>
</dbReference>
<dbReference type="Gene3D" id="1.10.441.10">
    <property type="entry name" value="Phosphomannose Isomerase, domain 2"/>
    <property type="match status" value="1"/>
</dbReference>
<feature type="binding site" evidence="8">
    <location>
        <position position="100"/>
    </location>
    <ligand>
        <name>Zn(2+)</name>
        <dbReference type="ChEBI" id="CHEBI:29105"/>
    </ligand>
</feature>
<feature type="domain" description="Phosphomannose isomerase type I catalytic" evidence="9">
    <location>
        <begin position="4"/>
        <end position="150"/>
    </location>
</feature>
<comment type="cofactor">
    <cofactor evidence="8">
        <name>Zn(2+)</name>
        <dbReference type="ChEBI" id="CHEBI:29105"/>
    </cofactor>
    <text evidence="8">Binds 1 zinc ion per subunit.</text>
</comment>
<accession>A0AAE3GGR7</accession>